<dbReference type="AlphaFoldDB" id="A0A975BE37"/>
<keyword evidence="2" id="KW-0238">DNA-binding</keyword>
<evidence type="ECO:0000256" key="1">
    <source>
        <dbReference type="ARBA" id="ARBA00023015"/>
    </source>
</evidence>
<dbReference type="SUPFAM" id="SSF46785">
    <property type="entry name" value="Winged helix' DNA-binding domain"/>
    <property type="match status" value="1"/>
</dbReference>
<dbReference type="EMBL" id="CP061799">
    <property type="protein sequence ID" value="QTA83702.1"/>
    <property type="molecule type" value="Genomic_DNA"/>
</dbReference>
<gene>
    <name evidence="5" type="ORF">dnl_61160</name>
</gene>
<dbReference type="GO" id="GO:0003677">
    <property type="term" value="F:DNA binding"/>
    <property type="evidence" value="ECO:0007669"/>
    <property type="project" value="UniProtKB-KW"/>
</dbReference>
<dbReference type="PRINTS" id="PR00598">
    <property type="entry name" value="HTHMARR"/>
</dbReference>
<reference evidence="5" key="1">
    <citation type="journal article" date="2021" name="Microb. Physiol.">
        <title>Proteogenomic Insights into the Physiology of Marine, Sulfate-Reducing, Filamentous Desulfonema limicola and Desulfonema magnum.</title>
        <authorList>
            <person name="Schnaars V."/>
            <person name="Wohlbrand L."/>
            <person name="Scheve S."/>
            <person name="Hinrichs C."/>
            <person name="Reinhardt R."/>
            <person name="Rabus R."/>
        </authorList>
    </citation>
    <scope>NUCLEOTIDE SEQUENCE</scope>
    <source>
        <strain evidence="5">5ac10</strain>
    </source>
</reference>
<feature type="domain" description="HTH marR-type" evidence="4">
    <location>
        <begin position="7"/>
        <end position="142"/>
    </location>
</feature>
<name>A0A975BE37_9BACT</name>
<accession>A0A975BE37</accession>
<organism evidence="5 6">
    <name type="scientific">Desulfonema limicola</name>
    <dbReference type="NCBI Taxonomy" id="45656"/>
    <lineage>
        <taxon>Bacteria</taxon>
        <taxon>Pseudomonadati</taxon>
        <taxon>Thermodesulfobacteriota</taxon>
        <taxon>Desulfobacteria</taxon>
        <taxon>Desulfobacterales</taxon>
        <taxon>Desulfococcaceae</taxon>
        <taxon>Desulfonema</taxon>
    </lineage>
</organism>
<dbReference type="KEGG" id="dli:dnl_61160"/>
<keyword evidence="1" id="KW-0805">Transcription regulation</keyword>
<evidence type="ECO:0000259" key="4">
    <source>
        <dbReference type="PROSITE" id="PS50995"/>
    </source>
</evidence>
<keyword evidence="6" id="KW-1185">Reference proteome</keyword>
<dbReference type="RefSeq" id="WP_207689506.1">
    <property type="nucleotide sequence ID" value="NZ_CP061799.1"/>
</dbReference>
<dbReference type="Pfam" id="PF01047">
    <property type="entry name" value="MarR"/>
    <property type="match status" value="1"/>
</dbReference>
<dbReference type="Proteomes" id="UP000663720">
    <property type="component" value="Chromosome"/>
</dbReference>
<dbReference type="Gene3D" id="1.10.10.10">
    <property type="entry name" value="Winged helix-like DNA-binding domain superfamily/Winged helix DNA-binding domain"/>
    <property type="match status" value="1"/>
</dbReference>
<sequence length="145" mass="16345">MIAVNPLDHPYYLLSRVTLLVTSAFRKELLAADVKNVKPAYLGVLIALWKEDGMKVIELGRRAGLEPSSMTGLLDRMERDGLSFRAADPNDRRAQLIYLTARGRDIQEKVMDVVDRVMGKIFKDIPCDDMSTTLNVLRKIIINAN</sequence>
<protein>
    <submittedName>
        <fullName evidence="5">Transcriptional regulator, MarR family</fullName>
    </submittedName>
</protein>
<dbReference type="InterPro" id="IPR036388">
    <property type="entry name" value="WH-like_DNA-bd_sf"/>
</dbReference>
<dbReference type="PANTHER" id="PTHR33164:SF64">
    <property type="entry name" value="TRANSCRIPTIONAL REGULATOR SLYA"/>
    <property type="match status" value="1"/>
</dbReference>
<evidence type="ECO:0000313" key="5">
    <source>
        <dbReference type="EMBL" id="QTA83702.1"/>
    </source>
</evidence>
<dbReference type="InterPro" id="IPR039422">
    <property type="entry name" value="MarR/SlyA-like"/>
</dbReference>
<dbReference type="GO" id="GO:0006950">
    <property type="term" value="P:response to stress"/>
    <property type="evidence" value="ECO:0007669"/>
    <property type="project" value="TreeGrafter"/>
</dbReference>
<dbReference type="InterPro" id="IPR000835">
    <property type="entry name" value="HTH_MarR-typ"/>
</dbReference>
<evidence type="ECO:0000256" key="2">
    <source>
        <dbReference type="ARBA" id="ARBA00023125"/>
    </source>
</evidence>
<dbReference type="GO" id="GO:0003700">
    <property type="term" value="F:DNA-binding transcription factor activity"/>
    <property type="evidence" value="ECO:0007669"/>
    <property type="project" value="InterPro"/>
</dbReference>
<dbReference type="PROSITE" id="PS50995">
    <property type="entry name" value="HTH_MARR_2"/>
    <property type="match status" value="1"/>
</dbReference>
<dbReference type="SMART" id="SM00347">
    <property type="entry name" value="HTH_MARR"/>
    <property type="match status" value="1"/>
</dbReference>
<evidence type="ECO:0000256" key="3">
    <source>
        <dbReference type="ARBA" id="ARBA00023163"/>
    </source>
</evidence>
<keyword evidence="3" id="KW-0804">Transcription</keyword>
<dbReference type="PANTHER" id="PTHR33164">
    <property type="entry name" value="TRANSCRIPTIONAL REGULATOR, MARR FAMILY"/>
    <property type="match status" value="1"/>
</dbReference>
<evidence type="ECO:0000313" key="6">
    <source>
        <dbReference type="Proteomes" id="UP000663720"/>
    </source>
</evidence>
<proteinExistence type="predicted"/>
<dbReference type="InterPro" id="IPR036390">
    <property type="entry name" value="WH_DNA-bd_sf"/>
</dbReference>